<sequence>MKVLELLDKLQDLVENGATVPFSTKIIVDPDEVLDLLDEIRAEMPGDLKDAIRINEQEKMIIGNAEREANKIMNAAERKVKELIDSDEITRSAYNKAEDMLKKANTESLNMRIGSIEYSAAMLKDLQDKLRDMINVVEDNKVELKELRKSATNSRPPEVREEK</sequence>
<accession>A0A3E3DV72</accession>
<dbReference type="AlphaFoldDB" id="A0A3E3DV72"/>
<reference evidence="1 2" key="1">
    <citation type="submission" date="2018-08" db="EMBL/GenBank/DDBJ databases">
        <title>A genome reference for cultivated species of the human gut microbiota.</title>
        <authorList>
            <person name="Zou Y."/>
            <person name="Xue W."/>
            <person name="Luo G."/>
        </authorList>
    </citation>
    <scope>NUCLEOTIDE SEQUENCE [LARGE SCALE GENOMIC DNA]</scope>
    <source>
        <strain evidence="1 2">AM25-6</strain>
    </source>
</reference>
<evidence type="ECO:0008006" key="3">
    <source>
        <dbReference type="Google" id="ProtNLM"/>
    </source>
</evidence>
<dbReference type="GeneID" id="98001041"/>
<comment type="caution">
    <text evidence="1">The sequence shown here is derived from an EMBL/GenBank/DDBJ whole genome shotgun (WGS) entry which is preliminary data.</text>
</comment>
<protein>
    <recommendedName>
        <fullName evidence="3">ATPase</fullName>
    </recommendedName>
</protein>
<evidence type="ECO:0000313" key="1">
    <source>
        <dbReference type="EMBL" id="RGD73162.1"/>
    </source>
</evidence>
<gene>
    <name evidence="1" type="ORF">DW687_10485</name>
</gene>
<organism evidence="1 2">
    <name type="scientific">Anaerofustis stercorihominis</name>
    <dbReference type="NCBI Taxonomy" id="214853"/>
    <lineage>
        <taxon>Bacteria</taxon>
        <taxon>Bacillati</taxon>
        <taxon>Bacillota</taxon>
        <taxon>Clostridia</taxon>
        <taxon>Eubacteriales</taxon>
        <taxon>Eubacteriaceae</taxon>
        <taxon>Anaerofustis</taxon>
    </lineage>
</organism>
<dbReference type="RefSeq" id="WP_007050767.1">
    <property type="nucleotide sequence ID" value="NZ_CABKNJ010000001.1"/>
</dbReference>
<evidence type="ECO:0000313" key="2">
    <source>
        <dbReference type="Proteomes" id="UP000261212"/>
    </source>
</evidence>
<dbReference type="Proteomes" id="UP000261212">
    <property type="component" value="Unassembled WGS sequence"/>
</dbReference>
<dbReference type="EMBL" id="QUSM01000007">
    <property type="protein sequence ID" value="RGD73162.1"/>
    <property type="molecule type" value="Genomic_DNA"/>
</dbReference>
<name>A0A3E3DV72_9FIRM</name>
<proteinExistence type="predicted"/>